<dbReference type="EMBL" id="UINC01075010">
    <property type="protein sequence ID" value="SVC12775.1"/>
    <property type="molecule type" value="Genomic_DNA"/>
</dbReference>
<organism evidence="1">
    <name type="scientific">marine metagenome</name>
    <dbReference type="NCBI Taxonomy" id="408172"/>
    <lineage>
        <taxon>unclassified sequences</taxon>
        <taxon>metagenomes</taxon>
        <taxon>ecological metagenomes</taxon>
    </lineage>
</organism>
<gene>
    <name evidence="1" type="ORF">METZ01_LOCUS265629</name>
</gene>
<protein>
    <submittedName>
        <fullName evidence="1">Uncharacterized protein</fullName>
    </submittedName>
</protein>
<name>A0A382JM56_9ZZZZ</name>
<accession>A0A382JM56</accession>
<sequence length="48" mass="5476">GNRTIYNTSMSIGNITEDKTGYYVVAKETKDVIVVEKKWGDKTLSFFQ</sequence>
<dbReference type="AlphaFoldDB" id="A0A382JM56"/>
<reference evidence="1" key="1">
    <citation type="submission" date="2018-05" db="EMBL/GenBank/DDBJ databases">
        <authorList>
            <person name="Lanie J.A."/>
            <person name="Ng W.-L."/>
            <person name="Kazmierczak K.M."/>
            <person name="Andrzejewski T.M."/>
            <person name="Davidsen T.M."/>
            <person name="Wayne K.J."/>
            <person name="Tettelin H."/>
            <person name="Glass J.I."/>
            <person name="Rusch D."/>
            <person name="Podicherti R."/>
            <person name="Tsui H.-C.T."/>
            <person name="Winkler M.E."/>
        </authorList>
    </citation>
    <scope>NUCLEOTIDE SEQUENCE</scope>
</reference>
<evidence type="ECO:0000313" key="1">
    <source>
        <dbReference type="EMBL" id="SVC12775.1"/>
    </source>
</evidence>
<feature type="non-terminal residue" evidence="1">
    <location>
        <position position="1"/>
    </location>
</feature>
<proteinExistence type="predicted"/>